<keyword evidence="3" id="KW-1185">Reference proteome</keyword>
<dbReference type="AlphaFoldDB" id="A0A3B3CUI0"/>
<evidence type="ECO:0000313" key="3">
    <source>
        <dbReference type="Proteomes" id="UP000261560"/>
    </source>
</evidence>
<evidence type="ECO:0008006" key="4">
    <source>
        <dbReference type="Google" id="ProtNLM"/>
    </source>
</evidence>
<dbReference type="PaxDb" id="30732-ENSOMEP00000020995"/>
<dbReference type="Gene3D" id="3.30.70.1820">
    <property type="entry name" value="L1 transposable element, RRM domain"/>
    <property type="match status" value="1"/>
</dbReference>
<evidence type="ECO:0000256" key="1">
    <source>
        <dbReference type="SAM" id="Coils"/>
    </source>
</evidence>
<keyword evidence="1" id="KW-0175">Coiled coil</keyword>
<protein>
    <recommendedName>
        <fullName evidence="4">L1 transposable element RRM domain-containing protein</fullName>
    </recommendedName>
</protein>
<sequence>MTTNFETLSKEIREVRDEMRMITKRIDDVEQRLSEGEDNGRSITHVAIHMLQKRNNIRIYSVPEKSEGNDMVDFVTKLIREKLGLTTDLHIQRAHRAFPAQRLCGHDQRPRSIVVCFQSYVTKQSVLKAAWTKKYKDVPRVLRERKIKHHTVFPARLKISCEDGKIKIYDNPSAASKGLHEFRLEMDPPAEEPDLHSILNALGWQTRSYGKRTSQE</sequence>
<dbReference type="Proteomes" id="UP000261560">
    <property type="component" value="Unplaced"/>
</dbReference>
<accession>A0A3B3CUI0</accession>
<proteinExistence type="predicted"/>
<reference evidence="2" key="2">
    <citation type="submission" date="2025-09" db="UniProtKB">
        <authorList>
            <consortium name="Ensembl"/>
        </authorList>
    </citation>
    <scope>IDENTIFICATION</scope>
</reference>
<dbReference type="InterPro" id="IPR004244">
    <property type="entry name" value="Transposase_22"/>
</dbReference>
<feature type="coiled-coil region" evidence="1">
    <location>
        <begin position="5"/>
        <end position="39"/>
    </location>
</feature>
<organism evidence="2 3">
    <name type="scientific">Oryzias melastigma</name>
    <name type="common">Marine medaka</name>
    <dbReference type="NCBI Taxonomy" id="30732"/>
    <lineage>
        <taxon>Eukaryota</taxon>
        <taxon>Metazoa</taxon>
        <taxon>Chordata</taxon>
        <taxon>Craniata</taxon>
        <taxon>Vertebrata</taxon>
        <taxon>Euteleostomi</taxon>
        <taxon>Actinopterygii</taxon>
        <taxon>Neopterygii</taxon>
        <taxon>Teleostei</taxon>
        <taxon>Neoteleostei</taxon>
        <taxon>Acanthomorphata</taxon>
        <taxon>Ovalentaria</taxon>
        <taxon>Atherinomorphae</taxon>
        <taxon>Beloniformes</taxon>
        <taxon>Adrianichthyidae</taxon>
        <taxon>Oryziinae</taxon>
        <taxon>Oryzias</taxon>
    </lineage>
</organism>
<dbReference type="OMA" id="FHRYDIK"/>
<dbReference type="Ensembl" id="ENSOMET00000030571.1">
    <property type="protein sequence ID" value="ENSOMEP00000020995.1"/>
    <property type="gene ID" value="ENSOMEG00000022885.1"/>
</dbReference>
<dbReference type="GeneTree" id="ENSGT00940000160789"/>
<dbReference type="PANTHER" id="PTHR11505">
    <property type="entry name" value="L1 TRANSPOSABLE ELEMENT-RELATED"/>
    <property type="match status" value="1"/>
</dbReference>
<reference evidence="2" key="1">
    <citation type="submission" date="2025-08" db="UniProtKB">
        <authorList>
            <consortium name="Ensembl"/>
        </authorList>
    </citation>
    <scope>IDENTIFICATION</scope>
</reference>
<dbReference type="STRING" id="30732.ENSOMEP00000020995"/>
<evidence type="ECO:0000313" key="2">
    <source>
        <dbReference type="Ensembl" id="ENSOMEP00000020995.1"/>
    </source>
</evidence>
<name>A0A3B3CUI0_ORYME</name>